<dbReference type="Gene3D" id="3.40.140.10">
    <property type="entry name" value="Cytidine Deaminase, domain 2"/>
    <property type="match status" value="1"/>
</dbReference>
<dbReference type="GO" id="GO:0050661">
    <property type="term" value="F:NADP binding"/>
    <property type="evidence" value="ECO:0007669"/>
    <property type="project" value="InterPro"/>
</dbReference>
<dbReference type="UniPathway" id="UPA00275">
    <property type="reaction ID" value="UER00401"/>
</dbReference>
<comment type="similarity">
    <text evidence="5 12">In the C-terminal section; belongs to the HTP reductase family.</text>
</comment>
<evidence type="ECO:0000256" key="10">
    <source>
        <dbReference type="ARBA" id="ARBA00023002"/>
    </source>
</evidence>
<dbReference type="Pfam" id="PF00383">
    <property type="entry name" value="dCMP_cyt_deam_1"/>
    <property type="match status" value="1"/>
</dbReference>
<dbReference type="InterPro" id="IPR011549">
    <property type="entry name" value="RibD_C"/>
</dbReference>
<evidence type="ECO:0000256" key="4">
    <source>
        <dbReference type="ARBA" id="ARBA00005259"/>
    </source>
</evidence>
<feature type="binding site" evidence="14">
    <location>
        <position position="180"/>
    </location>
    <ligand>
        <name>NADP(+)</name>
        <dbReference type="ChEBI" id="CHEBI:58349"/>
    </ligand>
</feature>
<feature type="binding site" evidence="15">
    <location>
        <position position="85"/>
    </location>
    <ligand>
        <name>Zn(2+)</name>
        <dbReference type="ChEBI" id="CHEBI:29105"/>
        <note>catalytic</note>
    </ligand>
</feature>
<keyword evidence="12 17" id="KW-0378">Hydrolase</keyword>
<evidence type="ECO:0000256" key="14">
    <source>
        <dbReference type="PIRSR" id="PIRSR006769-2"/>
    </source>
</evidence>
<evidence type="ECO:0000256" key="7">
    <source>
        <dbReference type="ARBA" id="ARBA00022723"/>
    </source>
</evidence>
<keyword evidence="18" id="KW-1185">Reference proteome</keyword>
<evidence type="ECO:0000256" key="3">
    <source>
        <dbReference type="ARBA" id="ARBA00004910"/>
    </source>
</evidence>
<organism evidence="17 18">
    <name type="scientific">Iodobacter ciconiae</name>
    <dbReference type="NCBI Taxonomy" id="2496266"/>
    <lineage>
        <taxon>Bacteria</taxon>
        <taxon>Pseudomonadati</taxon>
        <taxon>Pseudomonadota</taxon>
        <taxon>Betaproteobacteria</taxon>
        <taxon>Neisseriales</taxon>
        <taxon>Chitinibacteraceae</taxon>
        <taxon>Iodobacter</taxon>
    </lineage>
</organism>
<comment type="pathway">
    <text evidence="3 12">Cofactor biosynthesis; riboflavin biosynthesis; 5-amino-6-(D-ribitylamino)uracil from GTP: step 3/4.</text>
</comment>
<dbReference type="InterPro" id="IPR016193">
    <property type="entry name" value="Cytidine_deaminase-like"/>
</dbReference>
<comment type="pathway">
    <text evidence="2 12">Cofactor biosynthesis; riboflavin biosynthesis; 5-amino-6-(D-ribitylamino)uracil from GTP: step 2/4.</text>
</comment>
<dbReference type="GO" id="GO:0009231">
    <property type="term" value="P:riboflavin biosynthetic process"/>
    <property type="evidence" value="ECO:0007669"/>
    <property type="project" value="UniProtKB-UniPathway"/>
</dbReference>
<evidence type="ECO:0000256" key="1">
    <source>
        <dbReference type="ARBA" id="ARBA00002151"/>
    </source>
</evidence>
<feature type="binding site" evidence="15">
    <location>
        <position position="60"/>
    </location>
    <ligand>
        <name>Zn(2+)</name>
        <dbReference type="ChEBI" id="CHEBI:29105"/>
        <note>catalytic</note>
    </ligand>
</feature>
<dbReference type="Proteomes" id="UP000282438">
    <property type="component" value="Chromosome"/>
</dbReference>
<dbReference type="NCBIfam" id="TIGR00326">
    <property type="entry name" value="eubact_ribD"/>
    <property type="match status" value="1"/>
</dbReference>
<keyword evidence="7 12" id="KW-0479">Metal-binding</keyword>
<dbReference type="Gene3D" id="3.40.430.10">
    <property type="entry name" value="Dihydrofolate Reductase, subunit A"/>
    <property type="match status" value="1"/>
</dbReference>
<dbReference type="PIRSF" id="PIRSF006769">
    <property type="entry name" value="RibD"/>
    <property type="match status" value="1"/>
</dbReference>
<dbReference type="InterPro" id="IPR002734">
    <property type="entry name" value="RibDG_C"/>
</dbReference>
<feature type="binding site" evidence="14">
    <location>
        <position position="300"/>
    </location>
    <ligand>
        <name>substrate</name>
    </ligand>
</feature>
<evidence type="ECO:0000256" key="9">
    <source>
        <dbReference type="ARBA" id="ARBA00022857"/>
    </source>
</evidence>
<dbReference type="EMBL" id="CP034433">
    <property type="protein sequence ID" value="AZN38106.1"/>
    <property type="molecule type" value="Genomic_DNA"/>
</dbReference>
<dbReference type="InterPro" id="IPR050765">
    <property type="entry name" value="Riboflavin_Biosynth_HTPR"/>
</dbReference>
<proteinExistence type="inferred from homology"/>
<evidence type="ECO:0000256" key="8">
    <source>
        <dbReference type="ARBA" id="ARBA00022833"/>
    </source>
</evidence>
<comment type="function">
    <text evidence="1 12">Converts 2,5-diamino-6-(ribosylamino)-4(3h)-pyrimidinone 5'-phosphate into 5-amino-6-(ribosylamino)-2,4(1h,3h)-pyrimidinedione 5'-phosphate.</text>
</comment>
<name>A0A3S8ZXC6_9NEIS</name>
<dbReference type="AlphaFoldDB" id="A0A3S8ZXC6"/>
<feature type="binding site" evidence="14">
    <location>
        <position position="214"/>
    </location>
    <ligand>
        <name>substrate</name>
    </ligand>
</feature>
<feature type="binding site" evidence="14">
    <location>
        <position position="178"/>
    </location>
    <ligand>
        <name>substrate</name>
    </ligand>
</feature>
<evidence type="ECO:0000313" key="17">
    <source>
        <dbReference type="EMBL" id="AZN38106.1"/>
    </source>
</evidence>
<dbReference type="PROSITE" id="PS51747">
    <property type="entry name" value="CYT_DCMP_DEAMINASES_2"/>
    <property type="match status" value="1"/>
</dbReference>
<comment type="catalytic activity">
    <reaction evidence="12">
        <text>2,5-diamino-6-hydroxy-4-(5-phosphoribosylamino)-pyrimidine + H2O + H(+) = 5-amino-6-(5-phospho-D-ribosylamino)uracil + NH4(+)</text>
        <dbReference type="Rhea" id="RHEA:21868"/>
        <dbReference type="ChEBI" id="CHEBI:15377"/>
        <dbReference type="ChEBI" id="CHEBI:15378"/>
        <dbReference type="ChEBI" id="CHEBI:28938"/>
        <dbReference type="ChEBI" id="CHEBI:58453"/>
        <dbReference type="ChEBI" id="CHEBI:58614"/>
        <dbReference type="EC" id="3.5.4.26"/>
    </reaction>
</comment>
<evidence type="ECO:0000256" key="13">
    <source>
        <dbReference type="PIRSR" id="PIRSR006769-1"/>
    </source>
</evidence>
<comment type="catalytic activity">
    <reaction evidence="12">
        <text>5-amino-6-(5-phospho-D-ribitylamino)uracil + NADP(+) = 5-amino-6-(5-phospho-D-ribosylamino)uracil + NADPH + H(+)</text>
        <dbReference type="Rhea" id="RHEA:17845"/>
        <dbReference type="ChEBI" id="CHEBI:15378"/>
        <dbReference type="ChEBI" id="CHEBI:57783"/>
        <dbReference type="ChEBI" id="CHEBI:58349"/>
        <dbReference type="ChEBI" id="CHEBI:58421"/>
        <dbReference type="ChEBI" id="CHEBI:58453"/>
        <dbReference type="EC" id="1.1.1.193"/>
    </reaction>
</comment>
<feature type="binding site" evidence="14">
    <location>
        <position position="164"/>
    </location>
    <ligand>
        <name>NADP(+)</name>
        <dbReference type="ChEBI" id="CHEBI:58349"/>
    </ligand>
</feature>
<dbReference type="SUPFAM" id="SSF53597">
    <property type="entry name" value="Dihydrofolate reductase-like"/>
    <property type="match status" value="1"/>
</dbReference>
<feature type="binding site" evidence="15">
    <location>
        <position position="94"/>
    </location>
    <ligand>
        <name>Zn(2+)</name>
        <dbReference type="ChEBI" id="CHEBI:29105"/>
        <note>catalytic</note>
    </ligand>
</feature>
<dbReference type="PANTHER" id="PTHR38011:SF7">
    <property type="entry name" value="2,5-DIAMINO-6-RIBOSYLAMINO-4(3H)-PYRIMIDINONE 5'-PHOSPHATE REDUCTASE"/>
    <property type="match status" value="1"/>
</dbReference>
<evidence type="ECO:0000313" key="18">
    <source>
        <dbReference type="Proteomes" id="UP000282438"/>
    </source>
</evidence>
<evidence type="ECO:0000256" key="12">
    <source>
        <dbReference type="PIRNR" id="PIRNR006769"/>
    </source>
</evidence>
<comment type="similarity">
    <text evidence="4 12">In the N-terminal section; belongs to the cytidine and deoxycytidylate deaminase family.</text>
</comment>
<feature type="binding site" evidence="14">
    <location>
        <position position="206"/>
    </location>
    <ligand>
        <name>substrate</name>
    </ligand>
</feature>
<keyword evidence="11" id="KW-0511">Multifunctional enzyme</keyword>
<dbReference type="GO" id="GO:0008703">
    <property type="term" value="F:5-amino-6-(5-phosphoribosylamino)uracil reductase activity"/>
    <property type="evidence" value="ECO:0007669"/>
    <property type="project" value="UniProtKB-EC"/>
</dbReference>
<dbReference type="PANTHER" id="PTHR38011">
    <property type="entry name" value="DIHYDROFOLATE REDUCTASE FAMILY PROTEIN (AFU_ORTHOLOGUE AFUA_8G06820)"/>
    <property type="match status" value="1"/>
</dbReference>
<dbReference type="GO" id="GO:0008270">
    <property type="term" value="F:zinc ion binding"/>
    <property type="evidence" value="ECO:0007669"/>
    <property type="project" value="InterPro"/>
</dbReference>
<gene>
    <name evidence="17" type="primary">ribD</name>
    <name evidence="17" type="ORF">EJO50_07355</name>
</gene>
<dbReference type="InterPro" id="IPR024072">
    <property type="entry name" value="DHFR-like_dom_sf"/>
</dbReference>
<dbReference type="EC" id="1.1.1.193" evidence="12"/>
<feature type="binding site" evidence="14">
    <location>
        <position position="232"/>
    </location>
    <ligand>
        <name>NADP(+)</name>
        <dbReference type="ChEBI" id="CHEBI:58349"/>
    </ligand>
</feature>
<dbReference type="InterPro" id="IPR002125">
    <property type="entry name" value="CMP_dCMP_dom"/>
</dbReference>
<feature type="binding site" evidence="14">
    <location>
        <position position="210"/>
    </location>
    <ligand>
        <name>NADP(+)</name>
        <dbReference type="ChEBI" id="CHEBI:58349"/>
    </ligand>
</feature>
<evidence type="ECO:0000256" key="15">
    <source>
        <dbReference type="PIRSR" id="PIRSR006769-3"/>
    </source>
</evidence>
<dbReference type="GO" id="GO:0008835">
    <property type="term" value="F:diaminohydroxyphosphoribosylaminopyrimidine deaminase activity"/>
    <property type="evidence" value="ECO:0007669"/>
    <property type="project" value="UniProtKB-EC"/>
</dbReference>
<evidence type="ECO:0000259" key="16">
    <source>
        <dbReference type="PROSITE" id="PS51747"/>
    </source>
</evidence>
<dbReference type="PROSITE" id="PS00903">
    <property type="entry name" value="CYT_DCMP_DEAMINASES_1"/>
    <property type="match status" value="1"/>
</dbReference>
<dbReference type="Pfam" id="PF01872">
    <property type="entry name" value="RibD_C"/>
    <property type="match status" value="1"/>
</dbReference>
<dbReference type="SUPFAM" id="SSF53927">
    <property type="entry name" value="Cytidine deaminase-like"/>
    <property type="match status" value="1"/>
</dbReference>
<dbReference type="CDD" id="cd01284">
    <property type="entry name" value="Riboflavin_deaminase-reductase"/>
    <property type="match status" value="1"/>
</dbReference>
<dbReference type="EC" id="3.5.4.26" evidence="12"/>
<evidence type="ECO:0000256" key="2">
    <source>
        <dbReference type="ARBA" id="ARBA00004882"/>
    </source>
</evidence>
<feature type="domain" description="CMP/dCMP-type deaminase" evidence="16">
    <location>
        <begin position="3"/>
        <end position="133"/>
    </location>
</feature>
<keyword evidence="8 12" id="KW-0862">Zinc</keyword>
<protein>
    <recommendedName>
        <fullName evidence="12">Riboflavin biosynthesis protein RibD</fullName>
    </recommendedName>
    <domain>
        <recommendedName>
            <fullName evidence="12">Diaminohydroxyphosphoribosylaminopyrimidine deaminase</fullName>
            <shortName evidence="12">DRAP deaminase</shortName>
            <ecNumber evidence="12">3.5.4.26</ecNumber>
        </recommendedName>
        <alternativeName>
            <fullName evidence="12">Riboflavin-specific deaminase</fullName>
        </alternativeName>
    </domain>
    <domain>
        <recommendedName>
            <fullName evidence="12">5-amino-6-(5-phosphoribosylamino)uracil reductase</fullName>
            <ecNumber evidence="12">1.1.1.193</ecNumber>
        </recommendedName>
        <alternativeName>
            <fullName evidence="12">HTP reductase</fullName>
        </alternativeName>
    </domain>
</protein>
<keyword evidence="10 12" id="KW-0560">Oxidoreductase</keyword>
<evidence type="ECO:0000256" key="11">
    <source>
        <dbReference type="ARBA" id="ARBA00023268"/>
    </source>
</evidence>
<dbReference type="NCBIfam" id="TIGR00227">
    <property type="entry name" value="ribD_Cterm"/>
    <property type="match status" value="1"/>
</dbReference>
<comment type="cofactor">
    <cofactor evidence="12 15">
        <name>Zn(2+)</name>
        <dbReference type="ChEBI" id="CHEBI:29105"/>
    </cofactor>
    <text evidence="12 15">Binds 1 zinc ion.</text>
</comment>
<reference evidence="17 18" key="1">
    <citation type="submission" date="2018-12" db="EMBL/GenBank/DDBJ databases">
        <title>Complete genome sequence of Iodobacter sp. H11R3.</title>
        <authorList>
            <person name="Bae J.-W."/>
        </authorList>
    </citation>
    <scope>NUCLEOTIDE SEQUENCE [LARGE SCALE GENOMIC DNA]</scope>
    <source>
        <strain evidence="17 18">H11R3</strain>
    </source>
</reference>
<dbReference type="KEGG" id="iod:EJO50_07355"/>
<feature type="binding site" evidence="14">
    <location>
        <position position="217"/>
    </location>
    <ligand>
        <name>substrate</name>
    </ligand>
</feature>
<keyword evidence="6 12" id="KW-0686">Riboflavin biosynthesis</keyword>
<feature type="binding site" evidence="14">
    <location>
        <position position="194"/>
    </location>
    <ligand>
        <name>substrate</name>
    </ligand>
</feature>
<sequence>MNAIDHQYMQLALQQAALGQNSASPNPCVGCVLVKDEQVVGAGFSQPAGGGVVQGAPGAHAEVMALSVAGDLARGATAYVTLEPCSHHGRTPPCADALVKAGIVRVVAALTDPNPLVAGQGLARLAAAGIAVESGVLHATALEHHKGFISRMLRSRPWLTVKMGASLDGRTALANGQSQWITGPAARSDVQKLRARSCAMLTGIGTVLADDPQLTVREFAVSRQPLRVVVDSQLRTPVNAKLFNQAGVLIVCAQDDELKRHALETAGAEVLILADTHGRVDLTALLKELGCRGCNQVTVEAGGVLVGALLQAGLVDEMLLYQAPVIIGDTAKGIATLDLSDLNHKLQARVLERRQIGDDLRFTLRFTDAGEFYAE</sequence>
<evidence type="ECO:0000256" key="6">
    <source>
        <dbReference type="ARBA" id="ARBA00022619"/>
    </source>
</evidence>
<dbReference type="InterPro" id="IPR004794">
    <property type="entry name" value="Eubact_RibD"/>
</dbReference>
<dbReference type="OrthoDB" id="9800865at2"/>
<evidence type="ECO:0000256" key="5">
    <source>
        <dbReference type="ARBA" id="ARBA00007417"/>
    </source>
</evidence>
<keyword evidence="9 12" id="KW-0521">NADP</keyword>
<dbReference type="InterPro" id="IPR016192">
    <property type="entry name" value="APOBEC/CMP_deaminase_Zn-bd"/>
</dbReference>
<feature type="active site" description="Proton donor" evidence="13">
    <location>
        <position position="62"/>
    </location>
</feature>
<accession>A0A3S8ZXC6</accession>
<feature type="binding site" evidence="14">
    <location>
        <begin position="302"/>
        <end position="308"/>
    </location>
    <ligand>
        <name>NADP(+)</name>
        <dbReference type="ChEBI" id="CHEBI:58349"/>
    </ligand>
</feature>